<dbReference type="Gene3D" id="3.30.730.10">
    <property type="entry name" value="AP2/ERF domain"/>
    <property type="match status" value="1"/>
</dbReference>
<feature type="region of interest" description="Disordered" evidence="8">
    <location>
        <begin position="235"/>
        <end position="276"/>
    </location>
</feature>
<keyword evidence="6" id="KW-0804">Transcription</keyword>
<keyword evidence="2" id="KW-0611">Plant defense</keyword>
<proteinExistence type="predicted"/>
<dbReference type="FunFam" id="3.30.730.10:FF:000001">
    <property type="entry name" value="Ethylene-responsive transcription factor 2"/>
    <property type="match status" value="1"/>
</dbReference>
<evidence type="ECO:0000256" key="5">
    <source>
        <dbReference type="ARBA" id="ARBA00023159"/>
    </source>
</evidence>
<dbReference type="InterPro" id="IPR036955">
    <property type="entry name" value="AP2/ERF_dom_sf"/>
</dbReference>
<sequence>MKRSGSNNEREEKDTSNIFPIYSSARSQQDMSAMVSALSQVIGNSSSSAGGDSSVDAVHVNPLTLIPQSTQQNQSQSSIQDQGNSERRRYRGVRQRPWGKWAAEIRDPKKAARVWLGTFETAEGAALAYDEAALRFKGNKAKLNFPERVQGQFQYINQHQFTPATSSNNTFEQNYPNVHHYADLLLRSDNNIDLNFDVSPSTCYQYSSSGSSFDISQSSVELPVYDEQQQVSTNYNYQEDEEEDFMKYSGSHFGNSTSSGGPQHDESNWEEYKQEK</sequence>
<evidence type="ECO:0000256" key="4">
    <source>
        <dbReference type="ARBA" id="ARBA00023125"/>
    </source>
</evidence>
<feature type="compositionally biased region" description="Basic and acidic residues" evidence="8">
    <location>
        <begin position="263"/>
        <end position="276"/>
    </location>
</feature>
<accession>A0AAF0TJW7</accession>
<feature type="compositionally biased region" description="Polar residues" evidence="8">
    <location>
        <begin position="252"/>
        <end position="261"/>
    </location>
</feature>
<dbReference type="AlphaFoldDB" id="A0AAF0TJW7"/>
<dbReference type="InterPro" id="IPR044808">
    <property type="entry name" value="ERF_plant"/>
</dbReference>
<keyword evidence="4" id="KW-0238">DNA-binding</keyword>
<keyword evidence="7" id="KW-0539">Nucleus</keyword>
<feature type="region of interest" description="Disordered" evidence="8">
    <location>
        <begin position="1"/>
        <end position="24"/>
    </location>
</feature>
<evidence type="ECO:0000256" key="7">
    <source>
        <dbReference type="ARBA" id="ARBA00023242"/>
    </source>
</evidence>
<dbReference type="EMBL" id="CP133614">
    <property type="protein sequence ID" value="WMV22041.1"/>
    <property type="molecule type" value="Genomic_DNA"/>
</dbReference>
<dbReference type="Pfam" id="PF00847">
    <property type="entry name" value="AP2"/>
    <property type="match status" value="1"/>
</dbReference>
<evidence type="ECO:0000313" key="11">
    <source>
        <dbReference type="Proteomes" id="UP001234989"/>
    </source>
</evidence>
<dbReference type="InterPro" id="IPR001471">
    <property type="entry name" value="AP2/ERF_dom"/>
</dbReference>
<evidence type="ECO:0000256" key="6">
    <source>
        <dbReference type="ARBA" id="ARBA00023163"/>
    </source>
</evidence>
<dbReference type="GO" id="GO:0009873">
    <property type="term" value="P:ethylene-activated signaling pathway"/>
    <property type="evidence" value="ECO:0007669"/>
    <property type="project" value="InterPro"/>
</dbReference>
<organism evidence="10 11">
    <name type="scientific">Solanum verrucosum</name>
    <dbReference type="NCBI Taxonomy" id="315347"/>
    <lineage>
        <taxon>Eukaryota</taxon>
        <taxon>Viridiplantae</taxon>
        <taxon>Streptophyta</taxon>
        <taxon>Embryophyta</taxon>
        <taxon>Tracheophyta</taxon>
        <taxon>Spermatophyta</taxon>
        <taxon>Magnoliopsida</taxon>
        <taxon>eudicotyledons</taxon>
        <taxon>Gunneridae</taxon>
        <taxon>Pentapetalae</taxon>
        <taxon>asterids</taxon>
        <taxon>lamiids</taxon>
        <taxon>Solanales</taxon>
        <taxon>Solanaceae</taxon>
        <taxon>Solanoideae</taxon>
        <taxon>Solaneae</taxon>
        <taxon>Solanum</taxon>
    </lineage>
</organism>
<dbReference type="SMART" id="SM00380">
    <property type="entry name" value="AP2"/>
    <property type="match status" value="1"/>
</dbReference>
<evidence type="ECO:0000256" key="2">
    <source>
        <dbReference type="ARBA" id="ARBA00022821"/>
    </source>
</evidence>
<keyword evidence="11" id="KW-1185">Reference proteome</keyword>
<evidence type="ECO:0000256" key="8">
    <source>
        <dbReference type="SAM" id="MobiDB-lite"/>
    </source>
</evidence>
<feature type="compositionally biased region" description="Low complexity" evidence="8">
    <location>
        <begin position="68"/>
        <end position="83"/>
    </location>
</feature>
<dbReference type="SUPFAM" id="SSF54171">
    <property type="entry name" value="DNA-binding domain"/>
    <property type="match status" value="1"/>
</dbReference>
<dbReference type="GO" id="GO:0006952">
    <property type="term" value="P:defense response"/>
    <property type="evidence" value="ECO:0007669"/>
    <property type="project" value="UniProtKB-KW"/>
</dbReference>
<comment type="subcellular location">
    <subcellularLocation>
        <location evidence="1">Nucleus</location>
    </subcellularLocation>
</comment>
<dbReference type="PRINTS" id="PR00367">
    <property type="entry name" value="ETHRSPELEMNT"/>
</dbReference>
<protein>
    <recommendedName>
        <fullName evidence="9">AP2/ERF domain-containing protein</fullName>
    </recommendedName>
</protein>
<dbReference type="GO" id="GO:0003677">
    <property type="term" value="F:DNA binding"/>
    <property type="evidence" value="ECO:0007669"/>
    <property type="project" value="UniProtKB-KW"/>
</dbReference>
<reference evidence="10" key="1">
    <citation type="submission" date="2023-08" db="EMBL/GenBank/DDBJ databases">
        <title>A de novo genome assembly of Solanum verrucosum Schlechtendal, a Mexican diploid species geographically isolated from the other diploid A-genome species in potato relatives.</title>
        <authorList>
            <person name="Hosaka K."/>
        </authorList>
    </citation>
    <scope>NUCLEOTIDE SEQUENCE</scope>
    <source>
        <tissue evidence="10">Young leaves</tissue>
    </source>
</reference>
<keyword evidence="5" id="KW-0010">Activator</keyword>
<dbReference type="GO" id="GO:0005634">
    <property type="term" value="C:nucleus"/>
    <property type="evidence" value="ECO:0007669"/>
    <property type="project" value="UniProtKB-SubCell"/>
</dbReference>
<dbReference type="PANTHER" id="PTHR31190:SF468">
    <property type="entry name" value="AP2 DOMAIN CLASS TRANSCRIPTION FACTOR"/>
    <property type="match status" value="1"/>
</dbReference>
<gene>
    <name evidence="10" type="ORF">MTR67_015426</name>
</gene>
<keyword evidence="3" id="KW-0805">Transcription regulation</keyword>
<feature type="domain" description="AP2/ERF" evidence="9">
    <location>
        <begin position="89"/>
        <end position="146"/>
    </location>
</feature>
<dbReference type="PROSITE" id="PS51032">
    <property type="entry name" value="AP2_ERF"/>
    <property type="match status" value="1"/>
</dbReference>
<dbReference type="PANTHER" id="PTHR31190">
    <property type="entry name" value="DNA-BINDING DOMAIN"/>
    <property type="match status" value="1"/>
</dbReference>
<evidence type="ECO:0000259" key="9">
    <source>
        <dbReference type="PROSITE" id="PS51032"/>
    </source>
</evidence>
<dbReference type="CDD" id="cd00018">
    <property type="entry name" value="AP2"/>
    <property type="match status" value="1"/>
</dbReference>
<dbReference type="InterPro" id="IPR016177">
    <property type="entry name" value="DNA-bd_dom_sf"/>
</dbReference>
<feature type="region of interest" description="Disordered" evidence="8">
    <location>
        <begin position="66"/>
        <end position="93"/>
    </location>
</feature>
<evidence type="ECO:0000256" key="3">
    <source>
        <dbReference type="ARBA" id="ARBA00023015"/>
    </source>
</evidence>
<evidence type="ECO:0000313" key="10">
    <source>
        <dbReference type="EMBL" id="WMV22041.1"/>
    </source>
</evidence>
<name>A0AAF0TJW7_SOLVR</name>
<dbReference type="GO" id="GO:0003700">
    <property type="term" value="F:DNA-binding transcription factor activity"/>
    <property type="evidence" value="ECO:0007669"/>
    <property type="project" value="InterPro"/>
</dbReference>
<evidence type="ECO:0000256" key="1">
    <source>
        <dbReference type="ARBA" id="ARBA00004123"/>
    </source>
</evidence>
<dbReference type="Proteomes" id="UP001234989">
    <property type="component" value="Chromosome 3"/>
</dbReference>